<dbReference type="InterPro" id="IPR036390">
    <property type="entry name" value="WH_DNA-bd_sf"/>
</dbReference>
<sequence length="292" mass="33072">MFIMQNCSMNWNDLKYFIALYRYGSLSQAGSSLKVNSTTVARRIRQLEQDLGSTLFIRQHNRFLPTDEADAILALAETFEEQAANIAQRLDSRNQSLQGVIRITSVSTFINGYLLLRLSEFKALYPGIQVELIADSQQLSLTRREADLAIRMGRPQSGNLVISKLTDLNYAVFGKKGDVVQSDLESYPWVTLEESYSQLPEAVWQQSHYGSADVALSVNVGLGSVEAVTQGIGLAYLPCFLGRKYQLEQLSSSSPTRQLWLLQHPELRELQRLRVFTDWLRECLSEDYGLFL</sequence>
<evidence type="ECO:0000256" key="3">
    <source>
        <dbReference type="ARBA" id="ARBA00023125"/>
    </source>
</evidence>
<keyword evidence="3" id="KW-0238">DNA-binding</keyword>
<dbReference type="SUPFAM" id="SSF53850">
    <property type="entry name" value="Periplasmic binding protein-like II"/>
    <property type="match status" value="1"/>
</dbReference>
<organism evidence="6 7">
    <name type="scientific">Amphritea japonica ATCC BAA-1530</name>
    <dbReference type="NCBI Taxonomy" id="1278309"/>
    <lineage>
        <taxon>Bacteria</taxon>
        <taxon>Pseudomonadati</taxon>
        <taxon>Pseudomonadota</taxon>
        <taxon>Gammaproteobacteria</taxon>
        <taxon>Oceanospirillales</taxon>
        <taxon>Oceanospirillaceae</taxon>
        <taxon>Amphritea</taxon>
    </lineage>
</organism>
<evidence type="ECO:0000256" key="2">
    <source>
        <dbReference type="ARBA" id="ARBA00023015"/>
    </source>
</evidence>
<feature type="domain" description="HTH lysR-type" evidence="5">
    <location>
        <begin position="9"/>
        <end position="66"/>
    </location>
</feature>
<dbReference type="Pfam" id="PF03466">
    <property type="entry name" value="LysR_substrate"/>
    <property type="match status" value="1"/>
</dbReference>
<gene>
    <name evidence="6" type="ORF">AMJAP_2058</name>
</gene>
<dbReference type="InterPro" id="IPR000847">
    <property type="entry name" value="LysR_HTH_N"/>
</dbReference>
<dbReference type="InterPro" id="IPR036388">
    <property type="entry name" value="WH-like_DNA-bd_sf"/>
</dbReference>
<evidence type="ECO:0000256" key="1">
    <source>
        <dbReference type="ARBA" id="ARBA00009437"/>
    </source>
</evidence>
<evidence type="ECO:0000313" key="6">
    <source>
        <dbReference type="EMBL" id="BBB26649.1"/>
    </source>
</evidence>
<dbReference type="Gene3D" id="1.10.10.10">
    <property type="entry name" value="Winged helix-like DNA-binding domain superfamily/Winged helix DNA-binding domain"/>
    <property type="match status" value="1"/>
</dbReference>
<evidence type="ECO:0000259" key="5">
    <source>
        <dbReference type="PROSITE" id="PS50931"/>
    </source>
</evidence>
<dbReference type="PANTHER" id="PTHR30537:SF3">
    <property type="entry name" value="TRANSCRIPTIONAL REGULATORY PROTEIN"/>
    <property type="match status" value="1"/>
</dbReference>
<comment type="similarity">
    <text evidence="1">Belongs to the LysR transcriptional regulatory family.</text>
</comment>
<dbReference type="PROSITE" id="PS50931">
    <property type="entry name" value="HTH_LYSR"/>
    <property type="match status" value="1"/>
</dbReference>
<dbReference type="SUPFAM" id="SSF46785">
    <property type="entry name" value="Winged helix' DNA-binding domain"/>
    <property type="match status" value="1"/>
</dbReference>
<dbReference type="Gene3D" id="3.40.190.290">
    <property type="match status" value="1"/>
</dbReference>
<dbReference type="InterPro" id="IPR058163">
    <property type="entry name" value="LysR-type_TF_proteobact-type"/>
</dbReference>
<protein>
    <submittedName>
        <fullName evidence="6">LysR family transcriptional regulator</fullName>
    </submittedName>
</protein>
<evidence type="ECO:0000256" key="4">
    <source>
        <dbReference type="ARBA" id="ARBA00023163"/>
    </source>
</evidence>
<dbReference type="EMBL" id="AP014545">
    <property type="protein sequence ID" value="BBB26649.1"/>
    <property type="molecule type" value="Genomic_DNA"/>
</dbReference>
<evidence type="ECO:0000313" key="7">
    <source>
        <dbReference type="Proteomes" id="UP000595663"/>
    </source>
</evidence>
<dbReference type="PANTHER" id="PTHR30537">
    <property type="entry name" value="HTH-TYPE TRANSCRIPTIONAL REGULATOR"/>
    <property type="match status" value="1"/>
</dbReference>
<keyword evidence="4" id="KW-0804">Transcription</keyword>
<accession>A0A7R6P629</accession>
<proteinExistence type="inferred from homology"/>
<dbReference type="GO" id="GO:0003700">
    <property type="term" value="F:DNA-binding transcription factor activity"/>
    <property type="evidence" value="ECO:0007669"/>
    <property type="project" value="InterPro"/>
</dbReference>
<name>A0A7R6P629_9GAMM</name>
<dbReference type="Proteomes" id="UP000595663">
    <property type="component" value="Chromosome"/>
</dbReference>
<keyword evidence="7" id="KW-1185">Reference proteome</keyword>
<dbReference type="KEGG" id="ajp:AMJAP_2058"/>
<dbReference type="RefSeq" id="WP_019620566.1">
    <property type="nucleotide sequence ID" value="NZ_AP014545.1"/>
</dbReference>
<dbReference type="GO" id="GO:0043565">
    <property type="term" value="F:sequence-specific DNA binding"/>
    <property type="evidence" value="ECO:0007669"/>
    <property type="project" value="TreeGrafter"/>
</dbReference>
<dbReference type="GO" id="GO:0006351">
    <property type="term" value="P:DNA-templated transcription"/>
    <property type="evidence" value="ECO:0007669"/>
    <property type="project" value="TreeGrafter"/>
</dbReference>
<dbReference type="Pfam" id="PF00126">
    <property type="entry name" value="HTH_1"/>
    <property type="match status" value="1"/>
</dbReference>
<dbReference type="InterPro" id="IPR005119">
    <property type="entry name" value="LysR_subst-bd"/>
</dbReference>
<dbReference type="AlphaFoldDB" id="A0A7R6P629"/>
<keyword evidence="2" id="KW-0805">Transcription regulation</keyword>
<reference evidence="6 7" key="1">
    <citation type="journal article" date="2008" name="Int. J. Syst. Evol. Microbiol.">
        <title>Amphritea japonica sp. nov. and Amphritea balenae sp. nov., isolated from the sediment adjacent to sperm whale carcasses off Kagoshima, Japan.</title>
        <authorList>
            <person name="Miyazaki M."/>
            <person name="Nogi Y."/>
            <person name="Fujiwara Y."/>
            <person name="Kawato M."/>
            <person name="Nagahama T."/>
            <person name="Kubokawa K."/>
            <person name="Horikoshi K."/>
        </authorList>
    </citation>
    <scope>NUCLEOTIDE SEQUENCE [LARGE SCALE GENOMIC DNA]</scope>
    <source>
        <strain evidence="6 7">ATCC BAA-1530</strain>
    </source>
</reference>